<dbReference type="InterPro" id="IPR006439">
    <property type="entry name" value="HAD-SF_hydro_IA"/>
</dbReference>
<dbReference type="Gene3D" id="3.40.50.1000">
    <property type="entry name" value="HAD superfamily/HAD-like"/>
    <property type="match status" value="1"/>
</dbReference>
<dbReference type="SFLD" id="SFLDG01129">
    <property type="entry name" value="C1.5:_HAD__Beta-PGM__Phosphata"/>
    <property type="match status" value="1"/>
</dbReference>
<dbReference type="InterPro" id="IPR023198">
    <property type="entry name" value="PGP-like_dom2"/>
</dbReference>
<dbReference type="CDD" id="cd02588">
    <property type="entry name" value="HAD_L2-DEX"/>
    <property type="match status" value="1"/>
</dbReference>
<keyword evidence="2" id="KW-0378">Hydrolase</keyword>
<reference evidence="3" key="1">
    <citation type="submission" date="2022-07" db="EMBL/GenBank/DDBJ databases">
        <authorList>
            <person name="Trinca V."/>
            <person name="Uliana J.V.C."/>
            <person name="Torres T.T."/>
            <person name="Ward R.J."/>
            <person name="Monesi N."/>
        </authorList>
    </citation>
    <scope>NUCLEOTIDE SEQUENCE</scope>
    <source>
        <strain evidence="3">HSMRA1968</strain>
        <tissue evidence="3">Whole embryos</tissue>
    </source>
</reference>
<name>A0A9Q0S4H8_9DIPT</name>
<comment type="similarity">
    <text evidence="1">Belongs to the HAD-like hydrolase superfamily. S-2-haloalkanoic acid dehalogenase family.</text>
</comment>
<dbReference type="AlphaFoldDB" id="A0A9Q0S4H8"/>
<accession>A0A9Q0S4H8</accession>
<dbReference type="Pfam" id="PF00702">
    <property type="entry name" value="Hydrolase"/>
    <property type="match status" value="1"/>
</dbReference>
<evidence type="ECO:0000256" key="1">
    <source>
        <dbReference type="ARBA" id="ARBA00008106"/>
    </source>
</evidence>
<dbReference type="NCBIfam" id="TIGR01428">
    <property type="entry name" value="HAD_type_II"/>
    <property type="match status" value="1"/>
</dbReference>
<dbReference type="InterPro" id="IPR006328">
    <property type="entry name" value="2-HAD"/>
</dbReference>
<dbReference type="SFLD" id="SFLDS00003">
    <property type="entry name" value="Haloacid_Dehalogenase"/>
    <property type="match status" value="1"/>
</dbReference>
<dbReference type="EMBL" id="WJQU01000002">
    <property type="protein sequence ID" value="KAJ6644579.1"/>
    <property type="molecule type" value="Genomic_DNA"/>
</dbReference>
<comment type="caution">
    <text evidence="3">The sequence shown here is derived from an EMBL/GenBank/DDBJ whole genome shotgun (WGS) entry which is preliminary data.</text>
</comment>
<dbReference type="PANTHER" id="PTHR43316:SF3">
    <property type="entry name" value="HALOACID DEHALOGENASE, TYPE II (AFU_ORTHOLOGUE AFUA_2G07750)-RELATED"/>
    <property type="match status" value="1"/>
</dbReference>
<organism evidence="3 4">
    <name type="scientific">Pseudolycoriella hygida</name>
    <dbReference type="NCBI Taxonomy" id="35572"/>
    <lineage>
        <taxon>Eukaryota</taxon>
        <taxon>Metazoa</taxon>
        <taxon>Ecdysozoa</taxon>
        <taxon>Arthropoda</taxon>
        <taxon>Hexapoda</taxon>
        <taxon>Insecta</taxon>
        <taxon>Pterygota</taxon>
        <taxon>Neoptera</taxon>
        <taxon>Endopterygota</taxon>
        <taxon>Diptera</taxon>
        <taxon>Nematocera</taxon>
        <taxon>Sciaroidea</taxon>
        <taxon>Sciaridae</taxon>
        <taxon>Pseudolycoriella</taxon>
    </lineage>
</organism>
<gene>
    <name evidence="3" type="primary">HAD</name>
    <name evidence="3" type="ORF">Bhyg_09548</name>
</gene>
<evidence type="ECO:0000313" key="3">
    <source>
        <dbReference type="EMBL" id="KAJ6644579.1"/>
    </source>
</evidence>
<dbReference type="SFLD" id="SFLDG01135">
    <property type="entry name" value="C1.5.6:_HAD__Beta-PGM__Phospha"/>
    <property type="match status" value="1"/>
</dbReference>
<dbReference type="SFLD" id="SFLDF00045">
    <property type="entry name" value="2-haloacid_dehalogenase"/>
    <property type="match status" value="1"/>
</dbReference>
<proteinExistence type="inferred from homology"/>
<dbReference type="SUPFAM" id="SSF56784">
    <property type="entry name" value="HAD-like"/>
    <property type="match status" value="1"/>
</dbReference>
<dbReference type="PANTHER" id="PTHR43316">
    <property type="entry name" value="HYDROLASE, HALOACID DELAHOGENASE-RELATED"/>
    <property type="match status" value="1"/>
</dbReference>
<evidence type="ECO:0000256" key="2">
    <source>
        <dbReference type="ARBA" id="ARBA00022801"/>
    </source>
</evidence>
<dbReference type="InterPro" id="IPR023214">
    <property type="entry name" value="HAD_sf"/>
</dbReference>
<dbReference type="OrthoDB" id="3256520at2759"/>
<dbReference type="GO" id="GO:0019120">
    <property type="term" value="F:hydrolase activity, acting on acid halide bonds, in C-halide compounds"/>
    <property type="evidence" value="ECO:0007669"/>
    <property type="project" value="InterPro"/>
</dbReference>
<protein>
    <submittedName>
        <fullName evidence="3">(S)-2-haloacid dehalogenase</fullName>
    </submittedName>
</protein>
<evidence type="ECO:0000313" key="4">
    <source>
        <dbReference type="Proteomes" id="UP001151699"/>
    </source>
</evidence>
<dbReference type="PRINTS" id="PR00413">
    <property type="entry name" value="HADHALOGNASE"/>
</dbReference>
<dbReference type="InterPro" id="IPR051540">
    <property type="entry name" value="S-2-haloacid_dehalogenase"/>
</dbReference>
<sequence>MFHNLKTFVRSHSKAAILFCFLYFIMLSSTPKNVLCSAKCPQYKVILFDSYGTLIDVNSLIGTIRKVLNSTDPIQSQVLLDSWRTKQLDFTWLRSLMKSSAKDSYADFWTVTKDALKYSAEKFNISMTQSQQDELMNAWLRLQLFPDVKDSLAKLKTKYKLAVLSNGSPRMLREVFKSNGLDDLIDPTNEFSVDTVRLYKPHPYVYSLAERKLHVSKSRILFVSGNSWDAIGAKAYGFQSVWLNRIGEPYPDLGISTDFEISNLHQLADKFS</sequence>
<dbReference type="NCBIfam" id="TIGR01493">
    <property type="entry name" value="HAD-SF-IA-v2"/>
    <property type="match status" value="1"/>
</dbReference>
<dbReference type="InterPro" id="IPR036412">
    <property type="entry name" value="HAD-like_sf"/>
</dbReference>
<dbReference type="Proteomes" id="UP001151699">
    <property type="component" value="Chromosome B"/>
</dbReference>
<keyword evidence="4" id="KW-1185">Reference proteome</keyword>
<dbReference type="Gene3D" id="1.10.150.240">
    <property type="entry name" value="Putative phosphatase, domain 2"/>
    <property type="match status" value="1"/>
</dbReference>